<evidence type="ECO:0000256" key="1">
    <source>
        <dbReference type="SAM" id="MobiDB-lite"/>
    </source>
</evidence>
<gene>
    <name evidence="2" type="ORF">JGS22_009750</name>
</gene>
<comment type="caution">
    <text evidence="2">The sequence shown here is derived from an EMBL/GenBank/DDBJ whole genome shotgun (WGS) entry which is preliminary data.</text>
</comment>
<accession>A0A949N5E1</accession>
<evidence type="ECO:0008006" key="4">
    <source>
        <dbReference type="Google" id="ProtNLM"/>
    </source>
</evidence>
<reference evidence="2" key="1">
    <citation type="submission" date="2021-06" db="EMBL/GenBank/DDBJ databases">
        <title>Sequencing of actinobacteria type strains.</title>
        <authorList>
            <person name="Nguyen G.-S."/>
            <person name="Wentzel A."/>
        </authorList>
    </citation>
    <scope>NUCLEOTIDE SEQUENCE</scope>
    <source>
        <strain evidence="2">P38-E01</strain>
    </source>
</reference>
<dbReference type="AlphaFoldDB" id="A0A949N5E1"/>
<dbReference type="EMBL" id="JAELVF020000001">
    <property type="protein sequence ID" value="MBU7597892.1"/>
    <property type="molecule type" value="Genomic_DNA"/>
</dbReference>
<feature type="region of interest" description="Disordered" evidence="1">
    <location>
        <begin position="88"/>
        <end position="134"/>
    </location>
</feature>
<protein>
    <recommendedName>
        <fullName evidence="4">Secreted protein</fullName>
    </recommendedName>
</protein>
<organism evidence="2 3">
    <name type="scientific">Streptomyces tardus</name>
    <dbReference type="NCBI Taxonomy" id="2780544"/>
    <lineage>
        <taxon>Bacteria</taxon>
        <taxon>Bacillati</taxon>
        <taxon>Actinomycetota</taxon>
        <taxon>Actinomycetes</taxon>
        <taxon>Kitasatosporales</taxon>
        <taxon>Streptomycetaceae</taxon>
        <taxon>Streptomyces</taxon>
    </lineage>
</organism>
<evidence type="ECO:0000313" key="2">
    <source>
        <dbReference type="EMBL" id="MBU7597892.1"/>
    </source>
</evidence>
<dbReference type="Proteomes" id="UP000694501">
    <property type="component" value="Unassembled WGS sequence"/>
</dbReference>
<evidence type="ECO:0000313" key="3">
    <source>
        <dbReference type="Proteomes" id="UP000694501"/>
    </source>
</evidence>
<keyword evidence="3" id="KW-1185">Reference proteome</keyword>
<dbReference type="RefSeq" id="WP_211042075.1">
    <property type="nucleotide sequence ID" value="NZ_JAELVF020000001.1"/>
</dbReference>
<name>A0A949N5E1_9ACTN</name>
<feature type="compositionally biased region" description="Basic and acidic residues" evidence="1">
    <location>
        <begin position="88"/>
        <end position="116"/>
    </location>
</feature>
<sequence>MNSSSTRRRRTTAGAAALLGAVVLTTGLTGCNDTTERALDCGKLALSVSRSIDRLERAAIGSALDRDSAEVTEKLDRDVEKIKDRADNADMRRAAERVGDATKDVHASLREDRKPDLSPLKDAGTELTKVCTQG</sequence>
<proteinExistence type="predicted"/>
<dbReference type="PROSITE" id="PS51257">
    <property type="entry name" value="PROKAR_LIPOPROTEIN"/>
    <property type="match status" value="1"/>
</dbReference>